<evidence type="ECO:0000256" key="8">
    <source>
        <dbReference type="ARBA" id="ARBA00023114"/>
    </source>
</evidence>
<keyword evidence="9" id="KW-0472">Membrane</keyword>
<dbReference type="PRINTS" id="PR00182">
    <property type="entry name" value="ECOLNEIPORIN"/>
</dbReference>
<evidence type="ECO:0000256" key="3">
    <source>
        <dbReference type="ARBA" id="ARBA00022448"/>
    </source>
</evidence>
<feature type="domain" description="Porin" evidence="11">
    <location>
        <begin position="41"/>
        <end position="380"/>
    </location>
</feature>
<comment type="subcellular location">
    <subcellularLocation>
        <location evidence="1">Cell outer membrane</location>
        <topology evidence="1">Multi-pass membrane protein</topology>
    </subcellularLocation>
</comment>
<gene>
    <name evidence="12" type="ORF">FQV37_1110</name>
</gene>
<dbReference type="EMBL" id="VZIZ01000020">
    <property type="protein sequence ID" value="KAF0568384.1"/>
    <property type="molecule type" value="Genomic_DNA"/>
</dbReference>
<keyword evidence="3" id="KW-0813">Transport</keyword>
<dbReference type="GO" id="GO:0034220">
    <property type="term" value="P:monoatomic ion transmembrane transport"/>
    <property type="evidence" value="ECO:0007669"/>
    <property type="project" value="InterPro"/>
</dbReference>
<dbReference type="InterPro" id="IPR033900">
    <property type="entry name" value="Gram_neg_porin_domain"/>
</dbReference>
<evidence type="ECO:0000256" key="9">
    <source>
        <dbReference type="ARBA" id="ARBA00023136"/>
    </source>
</evidence>
<name>A0A6N7BXG9_9GAMM</name>
<dbReference type="CDD" id="cd00342">
    <property type="entry name" value="gram_neg_porins"/>
    <property type="match status" value="1"/>
</dbReference>
<dbReference type="AlphaFoldDB" id="A0A6N7BXG9"/>
<keyword evidence="13" id="KW-1185">Reference proteome</keyword>
<keyword evidence="5" id="KW-0812">Transmembrane</keyword>
<keyword evidence="8" id="KW-0626">Porin</keyword>
<dbReference type="Proteomes" id="UP000471465">
    <property type="component" value="Unassembled WGS sequence"/>
</dbReference>
<keyword evidence="10" id="KW-0998">Cell outer membrane</keyword>
<accession>A0A6N7BXG9</accession>
<keyword evidence="7" id="KW-0406">Ion transport</keyword>
<evidence type="ECO:0000256" key="6">
    <source>
        <dbReference type="ARBA" id="ARBA00022729"/>
    </source>
</evidence>
<dbReference type="PANTHER" id="PTHR34501:SF9">
    <property type="entry name" value="MAJOR OUTER MEMBRANE PROTEIN P.IA"/>
    <property type="match status" value="1"/>
</dbReference>
<dbReference type="RefSeq" id="WP_205962076.1">
    <property type="nucleotide sequence ID" value="NZ_VZIZ01000020.1"/>
</dbReference>
<dbReference type="PANTHER" id="PTHR34501">
    <property type="entry name" value="PROTEIN YDDL-RELATED"/>
    <property type="match status" value="1"/>
</dbReference>
<dbReference type="PRINTS" id="PR00184">
    <property type="entry name" value="NEISSPPORIN"/>
</dbReference>
<evidence type="ECO:0000256" key="4">
    <source>
        <dbReference type="ARBA" id="ARBA00022452"/>
    </source>
</evidence>
<dbReference type="InterPro" id="IPR002299">
    <property type="entry name" value="Porin_Neis"/>
</dbReference>
<keyword evidence="4" id="KW-1134">Transmembrane beta strand</keyword>
<protein>
    <submittedName>
        <fullName evidence="12">Putative outer membrane porin</fullName>
    </submittedName>
</protein>
<evidence type="ECO:0000313" key="12">
    <source>
        <dbReference type="EMBL" id="KAF0568384.1"/>
    </source>
</evidence>
<organism evidence="12 13">
    <name type="scientific">Psychrobacter nivimaris</name>
    <dbReference type="NCBI Taxonomy" id="281738"/>
    <lineage>
        <taxon>Bacteria</taxon>
        <taxon>Pseudomonadati</taxon>
        <taxon>Pseudomonadota</taxon>
        <taxon>Gammaproteobacteria</taxon>
        <taxon>Moraxellales</taxon>
        <taxon>Moraxellaceae</taxon>
        <taxon>Psychrobacter</taxon>
    </lineage>
</organism>
<evidence type="ECO:0000256" key="1">
    <source>
        <dbReference type="ARBA" id="ARBA00004571"/>
    </source>
</evidence>
<keyword evidence="6" id="KW-0732">Signal</keyword>
<comment type="caution">
    <text evidence="12">The sequence shown here is derived from an EMBL/GenBank/DDBJ whole genome shotgun (WGS) entry which is preliminary data.</text>
</comment>
<dbReference type="GO" id="GO:0009279">
    <property type="term" value="C:cell outer membrane"/>
    <property type="evidence" value="ECO:0007669"/>
    <property type="project" value="UniProtKB-SubCell"/>
</dbReference>
<evidence type="ECO:0000256" key="2">
    <source>
        <dbReference type="ARBA" id="ARBA00011233"/>
    </source>
</evidence>
<proteinExistence type="predicted"/>
<dbReference type="InterPro" id="IPR050298">
    <property type="entry name" value="Gram-neg_bact_OMP"/>
</dbReference>
<dbReference type="InterPro" id="IPR001702">
    <property type="entry name" value="Porin_Gram-ve"/>
</dbReference>
<evidence type="ECO:0000256" key="7">
    <source>
        <dbReference type="ARBA" id="ARBA00023065"/>
    </source>
</evidence>
<dbReference type="Gene3D" id="2.40.160.10">
    <property type="entry name" value="Porin"/>
    <property type="match status" value="1"/>
</dbReference>
<dbReference type="GO" id="GO:0046930">
    <property type="term" value="C:pore complex"/>
    <property type="evidence" value="ECO:0007669"/>
    <property type="project" value="UniProtKB-KW"/>
</dbReference>
<sequence length="395" mass="43168">MARYIYGFEGIGPCHYISNDLRPFITQIVKWRYPLKKLLLATAVAALSVSAAHAAPTVYGKAFLTLDYVSTDYDAANKTDEDTFKLNSNASRIGFKGDDDLTDTTKLVYQLEYGIDVDDDSQQFRSRNTYVGLAHNTLGTVLAGRHDTPLKLAQNKVDVFNDSLFDIKNAGVSGEYRANNMVAYQSPVIVGMPVSFMAATALSETDADGDILVSAASGAKPAVYRDRKVKDNGYSALLAYDKNGVYLAGAYDKDMGANNVNTGVIDNTWRLVAGLDMGKMNMVSGLTLGALYQQSQYYDNYSIVNNNRVNKASEDEKSWLISGKYKVGATPWAVKAQYVNTTDEKGVKDADVNEIAVGGEYAFNKATTGHIYAGQISRDNNKDDLIVGTGIEYKF</sequence>
<evidence type="ECO:0000313" key="13">
    <source>
        <dbReference type="Proteomes" id="UP000471465"/>
    </source>
</evidence>
<dbReference type="InterPro" id="IPR023614">
    <property type="entry name" value="Porin_dom_sf"/>
</dbReference>
<dbReference type="SUPFAM" id="SSF56935">
    <property type="entry name" value="Porins"/>
    <property type="match status" value="1"/>
</dbReference>
<evidence type="ECO:0000259" key="11">
    <source>
        <dbReference type="Pfam" id="PF13609"/>
    </source>
</evidence>
<reference evidence="12 13" key="1">
    <citation type="submission" date="2019-09" db="EMBL/GenBank/DDBJ databases">
        <title>Draft genome sequence of Psychrobacter nivimaris LAMA 639, in search for biotechnological relevant genes.</title>
        <authorList>
            <person name="Lima A.O.S."/>
            <person name="Staloch B.E.K."/>
            <person name="Freitas R.C."/>
            <person name="Niero H."/>
            <person name="Silva M.A.C."/>
        </authorList>
    </citation>
    <scope>NUCLEOTIDE SEQUENCE [LARGE SCALE GENOMIC DNA]</scope>
    <source>
        <strain evidence="12 13">LAMA 639</strain>
    </source>
</reference>
<dbReference type="GO" id="GO:0015288">
    <property type="term" value="F:porin activity"/>
    <property type="evidence" value="ECO:0007669"/>
    <property type="project" value="UniProtKB-KW"/>
</dbReference>
<evidence type="ECO:0000256" key="10">
    <source>
        <dbReference type="ARBA" id="ARBA00023237"/>
    </source>
</evidence>
<comment type="subunit">
    <text evidence="2">Homotrimer.</text>
</comment>
<dbReference type="Pfam" id="PF13609">
    <property type="entry name" value="Porin_4"/>
    <property type="match status" value="1"/>
</dbReference>
<evidence type="ECO:0000256" key="5">
    <source>
        <dbReference type="ARBA" id="ARBA00022692"/>
    </source>
</evidence>